<gene>
    <name evidence="9" type="ORF">PGLA1383_LOCUS29025</name>
</gene>
<accession>A0A813FLG9</accession>
<evidence type="ECO:0000256" key="5">
    <source>
        <dbReference type="ARBA" id="ARBA00023054"/>
    </source>
</evidence>
<feature type="non-terminal residue" evidence="9">
    <location>
        <position position="1"/>
    </location>
</feature>
<dbReference type="GO" id="GO:0005875">
    <property type="term" value="C:microtubule associated complex"/>
    <property type="evidence" value="ECO:0007669"/>
    <property type="project" value="TreeGrafter"/>
</dbReference>
<keyword evidence="2" id="KW-0963">Cytoplasm</keyword>
<protein>
    <recommendedName>
        <fullName evidence="8">Kinesin motor domain-containing protein</fullName>
    </recommendedName>
</protein>
<dbReference type="PROSITE" id="PS51257">
    <property type="entry name" value="PROKAR_LIPOPROTEIN"/>
    <property type="match status" value="1"/>
</dbReference>
<organism evidence="9 10">
    <name type="scientific">Polarella glacialis</name>
    <name type="common">Dinoflagellate</name>
    <dbReference type="NCBI Taxonomy" id="89957"/>
    <lineage>
        <taxon>Eukaryota</taxon>
        <taxon>Sar</taxon>
        <taxon>Alveolata</taxon>
        <taxon>Dinophyceae</taxon>
        <taxon>Suessiales</taxon>
        <taxon>Suessiaceae</taxon>
        <taxon>Polarella</taxon>
    </lineage>
</organism>
<evidence type="ECO:0000256" key="6">
    <source>
        <dbReference type="PROSITE-ProRule" id="PRU00283"/>
    </source>
</evidence>
<dbReference type="GO" id="GO:0051231">
    <property type="term" value="P:spindle elongation"/>
    <property type="evidence" value="ECO:0007669"/>
    <property type="project" value="TreeGrafter"/>
</dbReference>
<comment type="subcellular location">
    <subcellularLocation>
        <location evidence="1">Cytoplasm</location>
    </subcellularLocation>
</comment>
<evidence type="ECO:0000256" key="1">
    <source>
        <dbReference type="ARBA" id="ARBA00004496"/>
    </source>
</evidence>
<name>A0A813FLG9_POLGL</name>
<keyword evidence="4" id="KW-0067">ATP-binding</keyword>
<feature type="domain" description="Kinesin motor" evidence="8">
    <location>
        <begin position="1"/>
        <end position="53"/>
    </location>
</feature>
<reference evidence="9" key="1">
    <citation type="submission" date="2021-02" db="EMBL/GenBank/DDBJ databases">
        <authorList>
            <person name="Dougan E. K."/>
            <person name="Rhodes N."/>
            <person name="Thang M."/>
            <person name="Chan C."/>
        </authorList>
    </citation>
    <scope>NUCLEOTIDE SEQUENCE</scope>
</reference>
<dbReference type="InterPro" id="IPR036961">
    <property type="entry name" value="Kinesin_motor_dom_sf"/>
</dbReference>
<dbReference type="InterPro" id="IPR027640">
    <property type="entry name" value="Kinesin-like_fam"/>
</dbReference>
<proteinExistence type="inferred from homology"/>
<dbReference type="GO" id="GO:0007018">
    <property type="term" value="P:microtubule-based movement"/>
    <property type="evidence" value="ECO:0007669"/>
    <property type="project" value="InterPro"/>
</dbReference>
<dbReference type="GO" id="GO:0008017">
    <property type="term" value="F:microtubule binding"/>
    <property type="evidence" value="ECO:0007669"/>
    <property type="project" value="InterPro"/>
</dbReference>
<evidence type="ECO:0000313" key="9">
    <source>
        <dbReference type="EMBL" id="CAE8611219.1"/>
    </source>
</evidence>
<dbReference type="GO" id="GO:0005737">
    <property type="term" value="C:cytoplasm"/>
    <property type="evidence" value="ECO:0007669"/>
    <property type="project" value="UniProtKB-SubCell"/>
</dbReference>
<comment type="caution">
    <text evidence="6">Lacks conserved residue(s) required for the propagation of feature annotation.</text>
</comment>
<dbReference type="PANTHER" id="PTHR47969">
    <property type="entry name" value="CHROMOSOME-ASSOCIATED KINESIN KIF4A-RELATED"/>
    <property type="match status" value="1"/>
</dbReference>
<keyword evidence="3" id="KW-0547">Nucleotide-binding</keyword>
<comment type="caution">
    <text evidence="9">The sequence shown here is derived from an EMBL/GenBank/DDBJ whole genome shotgun (WGS) entry which is preliminary data.</text>
</comment>
<feature type="region of interest" description="Disordered" evidence="7">
    <location>
        <begin position="97"/>
        <end position="175"/>
    </location>
</feature>
<evidence type="ECO:0000259" key="8">
    <source>
        <dbReference type="PROSITE" id="PS50067"/>
    </source>
</evidence>
<dbReference type="InterPro" id="IPR001752">
    <property type="entry name" value="Kinesin_motor_dom"/>
</dbReference>
<dbReference type="PANTHER" id="PTHR47969:SF15">
    <property type="entry name" value="CHROMOSOME-ASSOCIATED KINESIN KIF4A-RELATED"/>
    <property type="match status" value="1"/>
</dbReference>
<evidence type="ECO:0000313" key="10">
    <source>
        <dbReference type="Proteomes" id="UP000654075"/>
    </source>
</evidence>
<evidence type="ECO:0000256" key="4">
    <source>
        <dbReference type="ARBA" id="ARBA00022840"/>
    </source>
</evidence>
<dbReference type="Pfam" id="PF00225">
    <property type="entry name" value="Kinesin"/>
    <property type="match status" value="1"/>
</dbReference>
<keyword evidence="5" id="KW-0175">Coiled coil</keyword>
<evidence type="ECO:0000256" key="3">
    <source>
        <dbReference type="ARBA" id="ARBA00022741"/>
    </source>
</evidence>
<dbReference type="GO" id="GO:0005524">
    <property type="term" value="F:ATP binding"/>
    <property type="evidence" value="ECO:0007669"/>
    <property type="project" value="UniProtKB-KW"/>
</dbReference>
<dbReference type="Proteomes" id="UP000654075">
    <property type="component" value="Unassembled WGS sequence"/>
</dbReference>
<dbReference type="Gene3D" id="3.40.850.10">
    <property type="entry name" value="Kinesin motor domain"/>
    <property type="match status" value="1"/>
</dbReference>
<feature type="compositionally biased region" description="Low complexity" evidence="7">
    <location>
        <begin position="112"/>
        <end position="122"/>
    </location>
</feature>
<dbReference type="GO" id="GO:0003777">
    <property type="term" value="F:microtubule motor activity"/>
    <property type="evidence" value="ECO:0007669"/>
    <property type="project" value="InterPro"/>
</dbReference>
<sequence length="175" mass="18872">MNYAARTSAMQSLLQHSIGGNGFMVMLACLSPADKYYEENLSTLQYATQAALIKNKPVVNLDPKDRLIQQLRQQLEAAHAYILNNMGLEELPEELLQAASSRGERRRRDRSSSGAAGLKASAPEPSSGRHSHSQRRLVGSAQRSGTSSPEPGLRSRERGTTSSSNKGSKVGGGGY</sequence>
<keyword evidence="10" id="KW-1185">Reference proteome</keyword>
<dbReference type="OrthoDB" id="448864at2759"/>
<comment type="similarity">
    <text evidence="6">Belongs to the TRAFAC class myosin-kinesin ATPase superfamily. Kinesin family.</text>
</comment>
<dbReference type="InterPro" id="IPR027417">
    <property type="entry name" value="P-loop_NTPase"/>
</dbReference>
<dbReference type="PROSITE" id="PS50067">
    <property type="entry name" value="KINESIN_MOTOR_2"/>
    <property type="match status" value="1"/>
</dbReference>
<dbReference type="AlphaFoldDB" id="A0A813FLG9"/>
<dbReference type="SUPFAM" id="SSF52540">
    <property type="entry name" value="P-loop containing nucleoside triphosphate hydrolases"/>
    <property type="match status" value="1"/>
</dbReference>
<dbReference type="EMBL" id="CAJNNV010024996">
    <property type="protein sequence ID" value="CAE8611219.1"/>
    <property type="molecule type" value="Genomic_DNA"/>
</dbReference>
<evidence type="ECO:0000256" key="2">
    <source>
        <dbReference type="ARBA" id="ARBA00022490"/>
    </source>
</evidence>
<evidence type="ECO:0000256" key="7">
    <source>
        <dbReference type="SAM" id="MobiDB-lite"/>
    </source>
</evidence>
<dbReference type="GO" id="GO:0007052">
    <property type="term" value="P:mitotic spindle organization"/>
    <property type="evidence" value="ECO:0007669"/>
    <property type="project" value="TreeGrafter"/>
</dbReference>